<comment type="caution">
    <text evidence="3">The sequence shown here is derived from an EMBL/GenBank/DDBJ whole genome shotgun (WGS) entry which is preliminary data.</text>
</comment>
<organism evidence="3 4">
    <name type="scientific">Propionigenium maris DSM 9537</name>
    <dbReference type="NCBI Taxonomy" id="1123000"/>
    <lineage>
        <taxon>Bacteria</taxon>
        <taxon>Fusobacteriati</taxon>
        <taxon>Fusobacteriota</taxon>
        <taxon>Fusobacteriia</taxon>
        <taxon>Fusobacteriales</taxon>
        <taxon>Fusobacteriaceae</taxon>
        <taxon>Propionigenium</taxon>
    </lineage>
</organism>
<protein>
    <submittedName>
        <fullName evidence="3">(2Fe-2S)-binding protein</fullName>
    </submittedName>
</protein>
<evidence type="ECO:0000256" key="1">
    <source>
        <dbReference type="ARBA" id="ARBA00023002"/>
    </source>
</evidence>
<evidence type="ECO:0000259" key="2">
    <source>
        <dbReference type="Pfam" id="PF04324"/>
    </source>
</evidence>
<dbReference type="GO" id="GO:0016491">
    <property type="term" value="F:oxidoreductase activity"/>
    <property type="evidence" value="ECO:0007669"/>
    <property type="project" value="UniProtKB-KW"/>
</dbReference>
<keyword evidence="4" id="KW-1185">Reference proteome</keyword>
<dbReference type="InterPro" id="IPR007419">
    <property type="entry name" value="BFD-like_2Fe2S-bd_dom"/>
</dbReference>
<dbReference type="PANTHER" id="PTHR42949:SF3">
    <property type="entry name" value="ANAEROBIC GLYCEROL-3-PHOSPHATE DEHYDROGENASE SUBUNIT B"/>
    <property type="match status" value="1"/>
</dbReference>
<dbReference type="CDD" id="cd19946">
    <property type="entry name" value="GlpA-like_Fer2_BFD-like"/>
    <property type="match status" value="1"/>
</dbReference>
<sequence>MDNRDKHETFICRCQEVTVADVEKAIEEGATTVAGVKVRTHAGMGLCQGRSCGKLIARMLAEKKAPEDILPGSSRPPVRVAKIKEFLGEE</sequence>
<reference evidence="3" key="1">
    <citation type="submission" date="2022-12" db="EMBL/GenBank/DDBJ databases">
        <title>Reference genome sequencing for broad-spectrum identification of bacterial and archaeal isolates by mass spectrometry.</title>
        <authorList>
            <person name="Sekiguchi Y."/>
            <person name="Tourlousse D.M."/>
        </authorList>
    </citation>
    <scope>NUCLEOTIDE SEQUENCE</scope>
    <source>
        <strain evidence="3">10succ1</strain>
    </source>
</reference>
<dbReference type="EMBL" id="BSDY01000010">
    <property type="protein sequence ID" value="GLI56849.1"/>
    <property type="molecule type" value="Genomic_DNA"/>
</dbReference>
<feature type="domain" description="BFD-like [2Fe-2S]-binding" evidence="2">
    <location>
        <begin position="11"/>
        <end position="62"/>
    </location>
</feature>
<dbReference type="Gene3D" id="1.10.10.1100">
    <property type="entry name" value="BFD-like [2Fe-2S]-binding domain"/>
    <property type="match status" value="1"/>
</dbReference>
<dbReference type="Pfam" id="PF04324">
    <property type="entry name" value="Fer2_BFD"/>
    <property type="match status" value="1"/>
</dbReference>
<evidence type="ECO:0000313" key="4">
    <source>
        <dbReference type="Proteomes" id="UP001144471"/>
    </source>
</evidence>
<dbReference type="InterPro" id="IPR041854">
    <property type="entry name" value="BFD-like_2Fe2S-bd_dom_sf"/>
</dbReference>
<name>A0A9W6GN33_9FUSO</name>
<keyword evidence="1" id="KW-0560">Oxidoreductase</keyword>
<dbReference type="InterPro" id="IPR051691">
    <property type="entry name" value="Metab_Enz_Cyan_OpOx_G3PDH"/>
</dbReference>
<dbReference type="Proteomes" id="UP001144471">
    <property type="component" value="Unassembled WGS sequence"/>
</dbReference>
<dbReference type="RefSeq" id="WP_281836225.1">
    <property type="nucleotide sequence ID" value="NZ_BSDY01000010.1"/>
</dbReference>
<dbReference type="AlphaFoldDB" id="A0A9W6GN33"/>
<accession>A0A9W6GN33</accession>
<gene>
    <name evidence="3" type="ORF">PM10SUCC1_23630</name>
</gene>
<evidence type="ECO:0000313" key="3">
    <source>
        <dbReference type="EMBL" id="GLI56849.1"/>
    </source>
</evidence>
<proteinExistence type="predicted"/>
<dbReference type="PANTHER" id="PTHR42949">
    <property type="entry name" value="ANAEROBIC GLYCEROL-3-PHOSPHATE DEHYDROGENASE SUBUNIT B"/>
    <property type="match status" value="1"/>
</dbReference>